<organism evidence="3 4">
    <name type="scientific">Pseudocohnilembus persalinus</name>
    <name type="common">Ciliate</name>
    <dbReference type="NCBI Taxonomy" id="266149"/>
    <lineage>
        <taxon>Eukaryota</taxon>
        <taxon>Sar</taxon>
        <taxon>Alveolata</taxon>
        <taxon>Ciliophora</taxon>
        <taxon>Intramacronucleata</taxon>
        <taxon>Oligohymenophorea</taxon>
        <taxon>Scuticociliatia</taxon>
        <taxon>Philasterida</taxon>
        <taxon>Pseudocohnilembidae</taxon>
        <taxon>Pseudocohnilembus</taxon>
    </lineage>
</organism>
<accession>A0A0V0QJQ0</accession>
<evidence type="ECO:0000256" key="1">
    <source>
        <dbReference type="SAM" id="Coils"/>
    </source>
</evidence>
<sequence>MFLTSGGFNIISNNFLGTACVENPTDNNSCQFNWITRFSLLNKSNNYDINELQNNMTLFSIICLAILFQYWVYQQRLISAESDLDVVSRGDFTIYLSDIKINEKIHKGLQNDKIYLQERINEHKKIIEQGIKDYINNFVLFKYQVKTFEAESLPEQNINIIFYNISGDNWTYNAFVNLQHKAQKAIFFHKELNFFTPKSLANQQYILIDRLNNNKLVYFYLVNEKKLIINSLHLKRDNGKYKMFKNTIVSNSYEPQEYIWENFTKVVYVDKLKSTLIVLGCLLVSFVVIVLTDYFQQSLIDWIESPNYKFKYVQESEQTEDIYIGHIHNKVEKIMLSKPWYVKTWNFCFELAISQSVAWIILFLNNYLGKVMDYANDIEHHKRKTQRLVSQANKNILLQFFNTTIYLFLINVIWVWITDGIEAARAGIYENGGLVYNINFLIINNALKDPVMGVIQRLYDLTWNVVKIKSGWKFLSYITCSFTPNYNQDAKITQSEQKKLENLYLEVTPEYNIVEKYAWISNTMFLTIFYAPLLPFGFFWSFIGILLNYKLEKFILVNTVRIQNELTREMSEAMSHLLEYSMTLYIISNYIFYYMVVHGTYFDGEGNKVMFGASIYAENALEVILDMFSKTNLNLWLGISFGIAYLFLDLKKYNEILFPVQDIYSISKDDISFEEAQAILYRQKDYINYYDDLIQSQQQEYAKKQLVNKKQQETNNKEEIQQYIKKVKQNGTKKNTGVKRSLAELSGVKRSQAELSVVKKYNAELSGVKRSQAELSGVKRSQAELSGVKRSQAELSGVKRSQAELSGVKRSQAELSGVKRSQAELSGVKRSQAELSVVKKYNIFNAYLGKFKLIQQYVGFFQTFRGE</sequence>
<feature type="transmembrane region" description="Helical" evidence="2">
    <location>
        <begin position="275"/>
        <end position="295"/>
    </location>
</feature>
<dbReference type="Gene3D" id="2.160.20.80">
    <property type="entry name" value="E3 ubiquitin-protein ligase SopA"/>
    <property type="match status" value="1"/>
</dbReference>
<feature type="transmembrane region" description="Helical" evidence="2">
    <location>
        <begin position="524"/>
        <end position="547"/>
    </location>
</feature>
<feature type="transmembrane region" description="Helical" evidence="2">
    <location>
        <begin position="56"/>
        <end position="73"/>
    </location>
</feature>
<gene>
    <name evidence="3" type="ORF">PPERSA_10066</name>
</gene>
<keyword evidence="2" id="KW-1133">Transmembrane helix</keyword>
<keyword evidence="2" id="KW-0472">Membrane</keyword>
<feature type="transmembrane region" description="Helical" evidence="2">
    <location>
        <begin position="344"/>
        <end position="364"/>
    </location>
</feature>
<dbReference type="InParanoid" id="A0A0V0QJQ0"/>
<dbReference type="SUPFAM" id="SSF141571">
    <property type="entry name" value="Pentapeptide repeat-like"/>
    <property type="match status" value="1"/>
</dbReference>
<evidence type="ECO:0000256" key="2">
    <source>
        <dbReference type="SAM" id="Phobius"/>
    </source>
</evidence>
<dbReference type="EMBL" id="LDAU01000155">
    <property type="protein sequence ID" value="KRX02449.1"/>
    <property type="molecule type" value="Genomic_DNA"/>
</dbReference>
<dbReference type="AlphaFoldDB" id="A0A0V0QJQ0"/>
<evidence type="ECO:0000313" key="3">
    <source>
        <dbReference type="EMBL" id="KRX02449.1"/>
    </source>
</evidence>
<name>A0A0V0QJQ0_PSEPJ</name>
<keyword evidence="4" id="KW-1185">Reference proteome</keyword>
<proteinExistence type="predicted"/>
<dbReference type="Proteomes" id="UP000054937">
    <property type="component" value="Unassembled WGS sequence"/>
</dbReference>
<keyword evidence="1" id="KW-0175">Coiled coil</keyword>
<comment type="caution">
    <text evidence="3">The sequence shown here is derived from an EMBL/GenBank/DDBJ whole genome shotgun (WGS) entry which is preliminary data.</text>
</comment>
<feature type="transmembrane region" description="Helical" evidence="2">
    <location>
        <begin position="577"/>
        <end position="596"/>
    </location>
</feature>
<feature type="transmembrane region" description="Helical" evidence="2">
    <location>
        <begin position="633"/>
        <end position="650"/>
    </location>
</feature>
<feature type="coiled-coil region" evidence="1">
    <location>
        <begin position="703"/>
        <end position="730"/>
    </location>
</feature>
<feature type="transmembrane region" description="Helical" evidence="2">
    <location>
        <begin position="396"/>
        <end position="417"/>
    </location>
</feature>
<reference evidence="3 4" key="1">
    <citation type="journal article" date="2015" name="Sci. Rep.">
        <title>Genome of the facultative scuticociliatosis pathogen Pseudocohnilembus persalinus provides insight into its virulence through horizontal gene transfer.</title>
        <authorList>
            <person name="Xiong J."/>
            <person name="Wang G."/>
            <person name="Cheng J."/>
            <person name="Tian M."/>
            <person name="Pan X."/>
            <person name="Warren A."/>
            <person name="Jiang C."/>
            <person name="Yuan D."/>
            <person name="Miao W."/>
        </authorList>
    </citation>
    <scope>NUCLEOTIDE SEQUENCE [LARGE SCALE GENOMIC DNA]</scope>
    <source>
        <strain evidence="3">36N120E</strain>
    </source>
</reference>
<protein>
    <submittedName>
        <fullName evidence="3">Uncharacterized protein</fullName>
    </submittedName>
</protein>
<keyword evidence="2" id="KW-0812">Transmembrane</keyword>
<dbReference type="OrthoDB" id="3769559at2759"/>
<evidence type="ECO:0000313" key="4">
    <source>
        <dbReference type="Proteomes" id="UP000054937"/>
    </source>
</evidence>